<organism evidence="2 3">
    <name type="scientific">Fusarium oxysporum f. sp. cepae</name>
    <dbReference type="NCBI Taxonomy" id="396571"/>
    <lineage>
        <taxon>Eukaryota</taxon>
        <taxon>Fungi</taxon>
        <taxon>Dikarya</taxon>
        <taxon>Ascomycota</taxon>
        <taxon>Pezizomycotina</taxon>
        <taxon>Sordariomycetes</taxon>
        <taxon>Hypocreomycetidae</taxon>
        <taxon>Hypocreales</taxon>
        <taxon>Nectriaceae</taxon>
        <taxon>Fusarium</taxon>
        <taxon>Fusarium oxysporum species complex</taxon>
    </lineage>
</organism>
<dbReference type="GO" id="GO:0016301">
    <property type="term" value="F:kinase activity"/>
    <property type="evidence" value="ECO:0007669"/>
    <property type="project" value="InterPro"/>
</dbReference>
<dbReference type="Proteomes" id="UP000270866">
    <property type="component" value="Unassembled WGS sequence"/>
</dbReference>
<dbReference type="SUPFAM" id="SSF140931">
    <property type="entry name" value="Fic-like"/>
    <property type="match status" value="1"/>
</dbReference>
<reference evidence="2 3" key="1">
    <citation type="journal article" date="2018" name="Sci. Rep.">
        <title>Characterisation of pathogen-specific regions and novel effector candidates in Fusarium oxysporum f. sp. cepae.</title>
        <authorList>
            <person name="Armitage A.D."/>
            <person name="Taylor A."/>
            <person name="Sobczyk M.K."/>
            <person name="Baxter L."/>
            <person name="Greenfield B.P."/>
            <person name="Bates H.J."/>
            <person name="Wilson F."/>
            <person name="Jackson A.C."/>
            <person name="Ott S."/>
            <person name="Harrison R.J."/>
            <person name="Clarkson J.P."/>
        </authorList>
    </citation>
    <scope>NUCLEOTIDE SEQUENCE [LARGE SCALE GENOMIC DNA]</scope>
    <source>
        <strain evidence="2 3">FoC_Fus2</strain>
    </source>
</reference>
<dbReference type="InterPro" id="IPR006440">
    <property type="entry name" value="Doc"/>
</dbReference>
<evidence type="ECO:0000313" key="3">
    <source>
        <dbReference type="Proteomes" id="UP000270866"/>
    </source>
</evidence>
<accession>A0A3L6NKH2</accession>
<dbReference type="PANTHER" id="PTHR39426:SF1">
    <property type="entry name" value="HOMOLOGY TO DEATH-ON-CURING PROTEIN OF PHAGE P1"/>
    <property type="match status" value="1"/>
</dbReference>
<dbReference type="EMBL" id="MRCU01000005">
    <property type="protein sequence ID" value="RKK18707.1"/>
    <property type="molecule type" value="Genomic_DNA"/>
</dbReference>
<dbReference type="PANTHER" id="PTHR39426">
    <property type="entry name" value="HOMOLOGY TO DEATH-ON-CURING PROTEIN OF PHAGE P1"/>
    <property type="match status" value="1"/>
</dbReference>
<dbReference type="PROSITE" id="PS51459">
    <property type="entry name" value="FIDO"/>
    <property type="match status" value="1"/>
</dbReference>
<proteinExistence type="predicted"/>
<feature type="domain" description="Fido" evidence="1">
    <location>
        <begin position="1"/>
        <end position="118"/>
    </location>
</feature>
<protein>
    <recommendedName>
        <fullName evidence="1">Fido domain-containing protein</fullName>
    </recommendedName>
</protein>
<dbReference type="AlphaFoldDB" id="A0A3L6NKH2"/>
<comment type="caution">
    <text evidence="2">The sequence shown here is derived from an EMBL/GenBank/DDBJ whole genome shotgun (WGS) entry which is preliminary data.</text>
</comment>
<dbReference type="InterPro" id="IPR036597">
    <property type="entry name" value="Fido-like_dom_sf"/>
</dbReference>
<dbReference type="InterPro" id="IPR053737">
    <property type="entry name" value="Type_II_TA_Toxin"/>
</dbReference>
<evidence type="ECO:0000313" key="2">
    <source>
        <dbReference type="EMBL" id="RKK18707.1"/>
    </source>
</evidence>
<dbReference type="InterPro" id="IPR003812">
    <property type="entry name" value="Fido"/>
</dbReference>
<sequence>MFMMSAQSFRFLTAAQKFRLYETNIILARPTQMTYLESAVFSPQQHKNYDQEDPFQLGSILAQKIFLNHPYQDRNKRMALVAANMFLQLHGYQLRKPLFISDEIDEQIKDAHCAVATK</sequence>
<gene>
    <name evidence="2" type="ORF">BFJ65_g9004</name>
</gene>
<evidence type="ECO:0000259" key="1">
    <source>
        <dbReference type="PROSITE" id="PS51459"/>
    </source>
</evidence>
<dbReference type="Pfam" id="PF02661">
    <property type="entry name" value="Fic"/>
    <property type="match status" value="1"/>
</dbReference>
<dbReference type="Gene3D" id="1.20.120.1870">
    <property type="entry name" value="Fic/DOC protein, Fido domain"/>
    <property type="match status" value="1"/>
</dbReference>
<name>A0A3L6NKH2_FUSOX</name>